<dbReference type="PANTHER" id="PTHR11142">
    <property type="entry name" value="PSEUDOURIDYLATE SYNTHASE"/>
    <property type="match status" value="1"/>
</dbReference>
<dbReference type="EC" id="5.4.99.12" evidence="4"/>
<feature type="binding site" evidence="4 6">
    <location>
        <position position="126"/>
    </location>
    <ligand>
        <name>substrate</name>
    </ligand>
</feature>
<dbReference type="InterPro" id="IPR001406">
    <property type="entry name" value="PsdUridine_synth_TruA"/>
</dbReference>
<comment type="subunit">
    <text evidence="4">Homodimer.</text>
</comment>
<comment type="catalytic activity">
    <reaction evidence="4 7">
        <text>uridine(38/39/40) in tRNA = pseudouridine(38/39/40) in tRNA</text>
        <dbReference type="Rhea" id="RHEA:22376"/>
        <dbReference type="Rhea" id="RHEA-COMP:10085"/>
        <dbReference type="Rhea" id="RHEA-COMP:10087"/>
        <dbReference type="ChEBI" id="CHEBI:65314"/>
        <dbReference type="ChEBI" id="CHEBI:65315"/>
        <dbReference type="EC" id="5.4.99.12"/>
    </reaction>
</comment>
<keyword evidence="3 4" id="KW-0413">Isomerase</keyword>
<accession>A0A540VHR0</accession>
<dbReference type="OrthoDB" id="9811823at2"/>
<gene>
    <name evidence="4 10" type="primary">truA</name>
    <name evidence="10" type="ORF">FKZ61_07380</name>
</gene>
<dbReference type="InParanoid" id="A0A540VHR0"/>
<evidence type="ECO:0000256" key="2">
    <source>
        <dbReference type="ARBA" id="ARBA00022694"/>
    </source>
</evidence>
<keyword evidence="2 4" id="KW-0819">tRNA processing</keyword>
<evidence type="ECO:0000256" key="7">
    <source>
        <dbReference type="RuleBase" id="RU003792"/>
    </source>
</evidence>
<dbReference type="PANTHER" id="PTHR11142:SF0">
    <property type="entry name" value="TRNA PSEUDOURIDINE SYNTHASE-LIKE 1"/>
    <property type="match status" value="1"/>
</dbReference>
<protein>
    <recommendedName>
        <fullName evidence="4">tRNA pseudouridine synthase A</fullName>
        <ecNumber evidence="4">5.4.99.12</ecNumber>
    </recommendedName>
    <alternativeName>
        <fullName evidence="4">tRNA pseudouridine(38-40) synthase</fullName>
    </alternativeName>
    <alternativeName>
        <fullName evidence="4">tRNA pseudouridylate synthase I</fullName>
    </alternativeName>
    <alternativeName>
        <fullName evidence="4">tRNA-uridine isomerase I</fullName>
    </alternativeName>
</protein>
<dbReference type="InterPro" id="IPR020095">
    <property type="entry name" value="PsdUridine_synth_TruA_C"/>
</dbReference>
<comment type="function">
    <text evidence="4">Formation of pseudouridine at positions 38, 39 and 40 in the anticodon stem and loop of transfer RNAs.</text>
</comment>
<proteinExistence type="inferred from homology"/>
<feature type="domain" description="Pseudouridine synthase I TruA alpha/beta" evidence="9">
    <location>
        <begin position="22"/>
        <end position="119"/>
    </location>
</feature>
<dbReference type="GO" id="GO:0031119">
    <property type="term" value="P:tRNA pseudouridine synthesis"/>
    <property type="evidence" value="ECO:0007669"/>
    <property type="project" value="UniProtKB-UniRule"/>
</dbReference>
<name>A0A540VHR0_9CHLR</name>
<dbReference type="AlphaFoldDB" id="A0A540VHR0"/>
<evidence type="ECO:0000256" key="8">
    <source>
        <dbReference type="SAM" id="MobiDB-lite"/>
    </source>
</evidence>
<dbReference type="GO" id="GO:0003723">
    <property type="term" value="F:RNA binding"/>
    <property type="evidence" value="ECO:0007669"/>
    <property type="project" value="InterPro"/>
</dbReference>
<reference evidence="10 11" key="1">
    <citation type="submission" date="2019-06" db="EMBL/GenBank/DDBJ databases">
        <title>Genome sequence of Litorilinea aerophila BAA-2444.</title>
        <authorList>
            <person name="Maclea K.S."/>
            <person name="Maurais E.G."/>
            <person name="Iannazzi L.C."/>
        </authorList>
    </citation>
    <scope>NUCLEOTIDE SEQUENCE [LARGE SCALE GENOMIC DNA]</scope>
    <source>
        <strain evidence="10 11">ATCC BAA-2444</strain>
    </source>
</reference>
<dbReference type="FunCoup" id="A0A540VHR0">
    <property type="interactions" value="498"/>
</dbReference>
<dbReference type="InterPro" id="IPR020103">
    <property type="entry name" value="PsdUridine_synth_cat_dom_sf"/>
</dbReference>
<dbReference type="Gene3D" id="3.30.70.660">
    <property type="entry name" value="Pseudouridine synthase I, catalytic domain, C-terminal subdomain"/>
    <property type="match status" value="1"/>
</dbReference>
<dbReference type="FunFam" id="3.30.70.580:FF:000001">
    <property type="entry name" value="tRNA pseudouridine synthase A"/>
    <property type="match status" value="1"/>
</dbReference>
<evidence type="ECO:0000256" key="5">
    <source>
        <dbReference type="PIRSR" id="PIRSR001430-1"/>
    </source>
</evidence>
<dbReference type="Proteomes" id="UP000317371">
    <property type="component" value="Unassembled WGS sequence"/>
</dbReference>
<feature type="region of interest" description="Disordered" evidence="8">
    <location>
        <begin position="280"/>
        <end position="299"/>
    </location>
</feature>
<dbReference type="GO" id="GO:0160147">
    <property type="term" value="F:tRNA pseudouridine(38-40) synthase activity"/>
    <property type="evidence" value="ECO:0007669"/>
    <property type="project" value="UniProtKB-EC"/>
</dbReference>
<comment type="caution">
    <text evidence="10">The sequence shown here is derived from an EMBL/GenBank/DDBJ whole genome shotgun (WGS) entry which is preliminary data.</text>
</comment>
<evidence type="ECO:0000256" key="6">
    <source>
        <dbReference type="PIRSR" id="PIRSR001430-2"/>
    </source>
</evidence>
<dbReference type="HAMAP" id="MF_00171">
    <property type="entry name" value="TruA"/>
    <property type="match status" value="1"/>
</dbReference>
<feature type="domain" description="Pseudouridine synthase I TruA alpha/beta" evidence="9">
    <location>
        <begin position="167"/>
        <end position="279"/>
    </location>
</feature>
<evidence type="ECO:0000256" key="3">
    <source>
        <dbReference type="ARBA" id="ARBA00023235"/>
    </source>
</evidence>
<organism evidence="10 11">
    <name type="scientific">Litorilinea aerophila</name>
    <dbReference type="NCBI Taxonomy" id="1204385"/>
    <lineage>
        <taxon>Bacteria</taxon>
        <taxon>Bacillati</taxon>
        <taxon>Chloroflexota</taxon>
        <taxon>Caldilineae</taxon>
        <taxon>Caldilineales</taxon>
        <taxon>Caldilineaceae</taxon>
        <taxon>Litorilinea</taxon>
    </lineage>
</organism>
<evidence type="ECO:0000256" key="4">
    <source>
        <dbReference type="HAMAP-Rule" id="MF_00171"/>
    </source>
</evidence>
<comment type="caution">
    <text evidence="4">Lacks conserved residue(s) required for the propagation of feature annotation.</text>
</comment>
<feature type="active site" description="Nucleophile" evidence="4 5">
    <location>
        <position position="68"/>
    </location>
</feature>
<dbReference type="PIRSF" id="PIRSF001430">
    <property type="entry name" value="tRNA_psdUrid_synth"/>
    <property type="match status" value="1"/>
</dbReference>
<evidence type="ECO:0000313" key="11">
    <source>
        <dbReference type="Proteomes" id="UP000317371"/>
    </source>
</evidence>
<dbReference type="SUPFAM" id="SSF55120">
    <property type="entry name" value="Pseudouridine synthase"/>
    <property type="match status" value="1"/>
</dbReference>
<dbReference type="EMBL" id="VIGC01000008">
    <property type="protein sequence ID" value="TQE96308.1"/>
    <property type="molecule type" value="Genomic_DNA"/>
</dbReference>
<dbReference type="CDD" id="cd02570">
    <property type="entry name" value="PseudoU_synth_EcTruA"/>
    <property type="match status" value="1"/>
</dbReference>
<comment type="similarity">
    <text evidence="1 4 7">Belongs to the tRNA pseudouridine synthase TruA family.</text>
</comment>
<dbReference type="InterPro" id="IPR020097">
    <property type="entry name" value="PsdUridine_synth_TruA_a/b_dom"/>
</dbReference>
<evidence type="ECO:0000256" key="1">
    <source>
        <dbReference type="ARBA" id="ARBA00009375"/>
    </source>
</evidence>
<sequence>MPRAARVAQVVVDAIPTLYACALVAYDGTAYHGFQYQVGVPTIQGTLEEALQRFAEPVSRVVGAGRTDAGVHASGQVVAVRVRWRHSLESLLQAWNAHLPADISVRGLVQVPEGFHPRFSAVARTYRYWVYVDGTPATLPRPRRSPLTDRYALFEPRPLDVDRMNQAAALLRGQHDFATFGQPTQGDSTVRRVDQAEWQVVETNLTPLDPFPGQHLVFTVTANGFLRQMVRALVGALLEVGRGRWSLEMLESALQARDRSQAPPPASPAGLVLERVHYPPGLAPFDGGDGSVPGGARPA</sequence>
<dbReference type="Gene3D" id="3.30.70.580">
    <property type="entry name" value="Pseudouridine synthase I, catalytic domain, N-terminal subdomain"/>
    <property type="match status" value="1"/>
</dbReference>
<evidence type="ECO:0000313" key="10">
    <source>
        <dbReference type="EMBL" id="TQE96308.1"/>
    </source>
</evidence>
<dbReference type="InterPro" id="IPR020094">
    <property type="entry name" value="TruA/RsuA/RluB/E/F_N"/>
</dbReference>
<dbReference type="NCBIfam" id="TIGR00071">
    <property type="entry name" value="hisT_truA"/>
    <property type="match status" value="1"/>
</dbReference>
<keyword evidence="11" id="KW-1185">Reference proteome</keyword>
<evidence type="ECO:0000259" key="9">
    <source>
        <dbReference type="Pfam" id="PF01416"/>
    </source>
</evidence>
<dbReference type="Pfam" id="PF01416">
    <property type="entry name" value="PseudoU_synth_1"/>
    <property type="match status" value="2"/>
</dbReference>